<evidence type="ECO:0000313" key="2">
    <source>
        <dbReference type="Proteomes" id="UP000807469"/>
    </source>
</evidence>
<protein>
    <submittedName>
        <fullName evidence="1">Uncharacterized protein</fullName>
    </submittedName>
</protein>
<dbReference type="AlphaFoldDB" id="A0A9P5YRF9"/>
<organism evidence="1 2">
    <name type="scientific">Pholiota conissans</name>
    <dbReference type="NCBI Taxonomy" id="109636"/>
    <lineage>
        <taxon>Eukaryota</taxon>
        <taxon>Fungi</taxon>
        <taxon>Dikarya</taxon>
        <taxon>Basidiomycota</taxon>
        <taxon>Agaricomycotina</taxon>
        <taxon>Agaricomycetes</taxon>
        <taxon>Agaricomycetidae</taxon>
        <taxon>Agaricales</taxon>
        <taxon>Agaricineae</taxon>
        <taxon>Strophariaceae</taxon>
        <taxon>Pholiota</taxon>
    </lineage>
</organism>
<dbReference type="Proteomes" id="UP000807469">
    <property type="component" value="Unassembled WGS sequence"/>
</dbReference>
<proteinExistence type="predicted"/>
<accession>A0A9P5YRF9</accession>
<name>A0A9P5YRF9_9AGAR</name>
<keyword evidence="2" id="KW-1185">Reference proteome</keyword>
<gene>
    <name evidence="1" type="ORF">BDN70DRAFT_937161</name>
</gene>
<reference evidence="1" key="1">
    <citation type="submission" date="2020-11" db="EMBL/GenBank/DDBJ databases">
        <authorList>
            <consortium name="DOE Joint Genome Institute"/>
            <person name="Ahrendt S."/>
            <person name="Riley R."/>
            <person name="Andreopoulos W."/>
            <person name="Labutti K."/>
            <person name="Pangilinan J."/>
            <person name="Ruiz-Duenas F.J."/>
            <person name="Barrasa J.M."/>
            <person name="Sanchez-Garcia M."/>
            <person name="Camarero S."/>
            <person name="Miyauchi S."/>
            <person name="Serrano A."/>
            <person name="Linde D."/>
            <person name="Babiker R."/>
            <person name="Drula E."/>
            <person name="Ayuso-Fernandez I."/>
            <person name="Pacheco R."/>
            <person name="Padilla G."/>
            <person name="Ferreira P."/>
            <person name="Barriuso J."/>
            <person name="Kellner H."/>
            <person name="Castanera R."/>
            <person name="Alfaro M."/>
            <person name="Ramirez L."/>
            <person name="Pisabarro A.G."/>
            <person name="Kuo A."/>
            <person name="Tritt A."/>
            <person name="Lipzen A."/>
            <person name="He G."/>
            <person name="Yan M."/>
            <person name="Ng V."/>
            <person name="Cullen D."/>
            <person name="Martin F."/>
            <person name="Rosso M.-N."/>
            <person name="Henrissat B."/>
            <person name="Hibbett D."/>
            <person name="Martinez A.T."/>
            <person name="Grigoriev I.V."/>
        </authorList>
    </citation>
    <scope>NUCLEOTIDE SEQUENCE</scope>
    <source>
        <strain evidence="1">CIRM-BRFM 674</strain>
    </source>
</reference>
<evidence type="ECO:0000313" key="1">
    <source>
        <dbReference type="EMBL" id="KAF9473786.1"/>
    </source>
</evidence>
<dbReference type="EMBL" id="MU155416">
    <property type="protein sequence ID" value="KAF9473786.1"/>
    <property type="molecule type" value="Genomic_DNA"/>
</dbReference>
<sequence length="166" mass="18143">MCTPESLPSFVWGPPPYYSAVLLRNAPSLSNSRVPDQGVLRLPYSLYAFPSLVFPNGNILRYTYALTIPYASTSRGGLPSDLASSNKIALDSPFHHRASSAPHASDAIYDSIYYTPSHLSDSPSILPTSTPNIILYPAFLPYPYTNRAAPCNCHTGKYVTIAQQTK</sequence>
<comment type="caution">
    <text evidence="1">The sequence shown here is derived from an EMBL/GenBank/DDBJ whole genome shotgun (WGS) entry which is preliminary data.</text>
</comment>